<dbReference type="Pfam" id="PF10604">
    <property type="entry name" value="Polyketide_cyc2"/>
    <property type="match status" value="1"/>
</dbReference>
<sequence length="176" mass="18800">MKKIYLAMLASTLLLSLSAHAAGAKTLKVVETVEINAPADQVWEKVSNFGDLGAWHPAVKSTQITAGTNNKKGAVRLLTLQDGGTISEKLLGYNAHQMNYKYAIVEGVLPVSSYVSTITVKAGKNNTSTVTWKGSFKRKATSSSPAAGQDDETAVKTITGVYRGGLDNLKKLEDKQ</sequence>
<protein>
    <submittedName>
        <fullName evidence="1">Polyketide cyclase / dehydrase and lipid transport</fullName>
    </submittedName>
</protein>
<dbReference type="InterPro" id="IPR019587">
    <property type="entry name" value="Polyketide_cyclase/dehydratase"/>
</dbReference>
<comment type="caution">
    <text evidence="1">The sequence shown here is derived from an EMBL/GenBank/DDBJ whole genome shotgun (WGS) entry which is preliminary data.</text>
</comment>
<reference evidence="1" key="1">
    <citation type="submission" date="2016-10" db="EMBL/GenBank/DDBJ databases">
        <title>Sequence of Gallionella enrichment culture.</title>
        <authorList>
            <person name="Poehlein A."/>
            <person name="Muehling M."/>
            <person name="Daniel R."/>
        </authorList>
    </citation>
    <scope>NUCLEOTIDE SEQUENCE</scope>
</reference>
<dbReference type="CDD" id="cd07821">
    <property type="entry name" value="PYR_PYL_RCAR_like"/>
    <property type="match status" value="1"/>
</dbReference>
<gene>
    <name evidence="1" type="ORF">GALL_444020</name>
</gene>
<dbReference type="Gene3D" id="3.30.530.20">
    <property type="match status" value="1"/>
</dbReference>
<dbReference type="AlphaFoldDB" id="A0A1J5Q271"/>
<dbReference type="SUPFAM" id="SSF55961">
    <property type="entry name" value="Bet v1-like"/>
    <property type="match status" value="1"/>
</dbReference>
<proteinExistence type="predicted"/>
<accession>A0A1J5Q271</accession>
<dbReference type="PANTHER" id="PTHR39332">
    <property type="entry name" value="BLL4707 PROTEIN"/>
    <property type="match status" value="1"/>
</dbReference>
<organism evidence="1">
    <name type="scientific">mine drainage metagenome</name>
    <dbReference type="NCBI Taxonomy" id="410659"/>
    <lineage>
        <taxon>unclassified sequences</taxon>
        <taxon>metagenomes</taxon>
        <taxon>ecological metagenomes</taxon>
    </lineage>
</organism>
<dbReference type="InterPro" id="IPR023393">
    <property type="entry name" value="START-like_dom_sf"/>
</dbReference>
<dbReference type="EMBL" id="MLJW01002676">
    <property type="protein sequence ID" value="OIQ73956.1"/>
    <property type="molecule type" value="Genomic_DNA"/>
</dbReference>
<dbReference type="PANTHER" id="PTHR39332:SF7">
    <property type="entry name" value="SRPBCC FAMILY PROTEIN"/>
    <property type="match status" value="1"/>
</dbReference>
<name>A0A1J5Q271_9ZZZZ</name>
<evidence type="ECO:0000313" key="1">
    <source>
        <dbReference type="EMBL" id="OIQ73956.1"/>
    </source>
</evidence>